<dbReference type="PaxDb" id="35128-Thaps21527"/>
<dbReference type="Pfam" id="PF05773">
    <property type="entry name" value="RWD"/>
    <property type="match status" value="1"/>
</dbReference>
<dbReference type="eggNOG" id="ENOG502SN6F">
    <property type="taxonomic scope" value="Eukaryota"/>
</dbReference>
<dbReference type="AlphaFoldDB" id="B8BVR8"/>
<proteinExistence type="predicted"/>
<feature type="coiled-coil region" evidence="1">
    <location>
        <begin position="135"/>
        <end position="162"/>
    </location>
</feature>
<dbReference type="Gene3D" id="3.10.110.10">
    <property type="entry name" value="Ubiquitin Conjugating Enzyme"/>
    <property type="match status" value="1"/>
</dbReference>
<keyword evidence="1" id="KW-0175">Coiled coil</keyword>
<dbReference type="SMART" id="SM00591">
    <property type="entry name" value="RWD"/>
    <property type="match status" value="1"/>
</dbReference>
<feature type="domain" description="RWD" evidence="3">
    <location>
        <begin position="11"/>
        <end position="124"/>
    </location>
</feature>
<feature type="compositionally biased region" description="Acidic residues" evidence="2">
    <location>
        <begin position="246"/>
        <end position="297"/>
    </location>
</feature>
<dbReference type="HOGENOM" id="CLU_938393_0_0_1"/>
<evidence type="ECO:0000256" key="2">
    <source>
        <dbReference type="SAM" id="MobiDB-lite"/>
    </source>
</evidence>
<dbReference type="GO" id="GO:0002181">
    <property type="term" value="P:cytoplasmic translation"/>
    <property type="evidence" value="ECO:0000318"/>
    <property type="project" value="GO_Central"/>
</dbReference>
<evidence type="ECO:0000256" key="1">
    <source>
        <dbReference type="SAM" id="Coils"/>
    </source>
</evidence>
<dbReference type="InParanoid" id="B8BVR8"/>
<dbReference type="OMA" id="QWDEHKK"/>
<evidence type="ECO:0000313" key="5">
    <source>
        <dbReference type="Proteomes" id="UP000001449"/>
    </source>
</evidence>
<dbReference type="PROSITE" id="PS50908">
    <property type="entry name" value="RWD"/>
    <property type="match status" value="1"/>
</dbReference>
<feature type="region of interest" description="Disordered" evidence="2">
    <location>
        <begin position="245"/>
        <end position="297"/>
    </location>
</feature>
<dbReference type="EMBL" id="CM000639">
    <property type="protein sequence ID" value="EED95507.1"/>
    <property type="molecule type" value="Genomic_DNA"/>
</dbReference>
<keyword evidence="5" id="KW-1185">Reference proteome</keyword>
<protein>
    <recommendedName>
        <fullName evidence="3">RWD domain-containing protein</fullName>
    </recommendedName>
</protein>
<dbReference type="STRING" id="35128.B8BVR8"/>
<dbReference type="PANTHER" id="PTHR12292">
    <property type="entry name" value="RWD DOMAIN-CONTAINING PROTEIN"/>
    <property type="match status" value="1"/>
</dbReference>
<name>B8BVR8_THAPS</name>
<evidence type="ECO:0000313" key="4">
    <source>
        <dbReference type="EMBL" id="EED95507.1"/>
    </source>
</evidence>
<dbReference type="InterPro" id="IPR040213">
    <property type="entry name" value="GIR2-like"/>
</dbReference>
<reference evidence="4 5" key="1">
    <citation type="journal article" date="2004" name="Science">
        <title>The genome of the diatom Thalassiosira pseudonana: ecology, evolution, and metabolism.</title>
        <authorList>
            <person name="Armbrust E.V."/>
            <person name="Berges J.A."/>
            <person name="Bowler C."/>
            <person name="Green B.R."/>
            <person name="Martinez D."/>
            <person name="Putnam N.H."/>
            <person name="Zhou S."/>
            <person name="Allen A.E."/>
            <person name="Apt K.E."/>
            <person name="Bechner M."/>
            <person name="Brzezinski M.A."/>
            <person name="Chaal B.K."/>
            <person name="Chiovitti A."/>
            <person name="Davis A.K."/>
            <person name="Demarest M.S."/>
            <person name="Detter J.C."/>
            <person name="Glavina T."/>
            <person name="Goodstein D."/>
            <person name="Hadi M.Z."/>
            <person name="Hellsten U."/>
            <person name="Hildebrand M."/>
            <person name="Jenkins B.D."/>
            <person name="Jurka J."/>
            <person name="Kapitonov V.V."/>
            <person name="Kroger N."/>
            <person name="Lau W.W."/>
            <person name="Lane T.W."/>
            <person name="Larimer F.W."/>
            <person name="Lippmeier J.C."/>
            <person name="Lucas S."/>
            <person name="Medina M."/>
            <person name="Montsant A."/>
            <person name="Obornik M."/>
            <person name="Parker M.S."/>
            <person name="Palenik B."/>
            <person name="Pazour G.J."/>
            <person name="Richardson P.M."/>
            <person name="Rynearson T.A."/>
            <person name="Saito M.A."/>
            <person name="Schwartz D.C."/>
            <person name="Thamatrakoln K."/>
            <person name="Valentin K."/>
            <person name="Vardi A."/>
            <person name="Wilkerson F.P."/>
            <person name="Rokhsar D.S."/>
        </authorList>
    </citation>
    <scope>NUCLEOTIDE SEQUENCE [LARGE SCALE GENOMIC DNA]</scope>
    <source>
        <strain evidence="4 5">CCMP1335</strain>
    </source>
</reference>
<accession>B8BVR8</accession>
<dbReference type="CDD" id="cd23823">
    <property type="entry name" value="RWD_GCN2"/>
    <property type="match status" value="1"/>
</dbReference>
<dbReference type="FunCoup" id="B8BVR8">
    <property type="interactions" value="222"/>
</dbReference>
<organism evidence="4 5">
    <name type="scientific">Thalassiosira pseudonana</name>
    <name type="common">Marine diatom</name>
    <name type="synonym">Cyclotella nana</name>
    <dbReference type="NCBI Taxonomy" id="35128"/>
    <lineage>
        <taxon>Eukaryota</taxon>
        <taxon>Sar</taxon>
        <taxon>Stramenopiles</taxon>
        <taxon>Ochrophyta</taxon>
        <taxon>Bacillariophyta</taxon>
        <taxon>Coscinodiscophyceae</taxon>
        <taxon>Thalassiosirophycidae</taxon>
        <taxon>Thalassiosirales</taxon>
        <taxon>Thalassiosiraceae</taxon>
        <taxon>Thalassiosira</taxon>
    </lineage>
</organism>
<sequence length="297" mass="33377">MSDQHLEEQEMEAEALAAIFDTAFEIRSSSQPFVWAVKLVPVDCGGDEDEEEAANHVMVKLVVNVPLDYPEDSLPELDLEIVKGLSADNKKELLDLANEEAEANAGMPSVFAVCEAVRTWLADNNVKGLDDASMHAQMMRKAKDAERREAQAKLQFESQKKTDEMTEAEAEELAVRKRREEGTPVTEASFNEWWAKFTAEMDKKKEAEQSTEGDTKEEKAMEERLTGFEIFSEKAGVFSLEKLEAAAEELENDTSPMDPDEIGDVDEDLFDDDEDLDDLDFDSDDDDEEDSDDEPDI</sequence>
<dbReference type="GeneID" id="7450444"/>
<reference evidence="4 5" key="2">
    <citation type="journal article" date="2008" name="Nature">
        <title>The Phaeodactylum genome reveals the evolutionary history of diatom genomes.</title>
        <authorList>
            <person name="Bowler C."/>
            <person name="Allen A.E."/>
            <person name="Badger J.H."/>
            <person name="Grimwood J."/>
            <person name="Jabbari K."/>
            <person name="Kuo A."/>
            <person name="Maheswari U."/>
            <person name="Martens C."/>
            <person name="Maumus F."/>
            <person name="Otillar R.P."/>
            <person name="Rayko E."/>
            <person name="Salamov A."/>
            <person name="Vandepoele K."/>
            <person name="Beszteri B."/>
            <person name="Gruber A."/>
            <person name="Heijde M."/>
            <person name="Katinka M."/>
            <person name="Mock T."/>
            <person name="Valentin K."/>
            <person name="Verret F."/>
            <person name="Berges J.A."/>
            <person name="Brownlee C."/>
            <person name="Cadoret J.P."/>
            <person name="Chiovitti A."/>
            <person name="Choi C.J."/>
            <person name="Coesel S."/>
            <person name="De Martino A."/>
            <person name="Detter J.C."/>
            <person name="Durkin C."/>
            <person name="Falciatore A."/>
            <person name="Fournet J."/>
            <person name="Haruta M."/>
            <person name="Huysman M.J."/>
            <person name="Jenkins B.D."/>
            <person name="Jiroutova K."/>
            <person name="Jorgensen R.E."/>
            <person name="Joubert Y."/>
            <person name="Kaplan A."/>
            <person name="Kroger N."/>
            <person name="Kroth P.G."/>
            <person name="La Roche J."/>
            <person name="Lindquist E."/>
            <person name="Lommer M."/>
            <person name="Martin-Jezequel V."/>
            <person name="Lopez P.J."/>
            <person name="Lucas S."/>
            <person name="Mangogna M."/>
            <person name="McGinnis K."/>
            <person name="Medlin L.K."/>
            <person name="Montsant A."/>
            <person name="Oudot-Le Secq M.P."/>
            <person name="Napoli C."/>
            <person name="Obornik M."/>
            <person name="Parker M.S."/>
            <person name="Petit J.L."/>
            <person name="Porcel B.M."/>
            <person name="Poulsen N."/>
            <person name="Robison M."/>
            <person name="Rychlewski L."/>
            <person name="Rynearson T.A."/>
            <person name="Schmutz J."/>
            <person name="Shapiro H."/>
            <person name="Siaut M."/>
            <person name="Stanley M."/>
            <person name="Sussman M.R."/>
            <person name="Taylor A.R."/>
            <person name="Vardi A."/>
            <person name="von Dassow P."/>
            <person name="Vyverman W."/>
            <person name="Willis A."/>
            <person name="Wyrwicz L.S."/>
            <person name="Rokhsar D.S."/>
            <person name="Weissenbach J."/>
            <person name="Armbrust E.V."/>
            <person name="Green B.R."/>
            <person name="Van de Peer Y."/>
            <person name="Grigoriev I.V."/>
        </authorList>
    </citation>
    <scope>NUCLEOTIDE SEQUENCE [LARGE SCALE GENOMIC DNA]</scope>
    <source>
        <strain evidence="4 5">CCMP1335</strain>
    </source>
</reference>
<evidence type="ECO:0000259" key="3">
    <source>
        <dbReference type="PROSITE" id="PS50908"/>
    </source>
</evidence>
<dbReference type="FunFam" id="3.10.110.10:FF:000115">
    <property type="entry name" value="RWD domain-containing protein"/>
    <property type="match status" value="1"/>
</dbReference>
<dbReference type="InterPro" id="IPR006575">
    <property type="entry name" value="RWD_dom"/>
</dbReference>
<dbReference type="KEGG" id="tps:THAPSDRAFT_21527"/>
<gene>
    <name evidence="4" type="ORF">THAPSDRAFT_21527</name>
</gene>
<dbReference type="Proteomes" id="UP000001449">
    <property type="component" value="Chromosome 2"/>
</dbReference>
<dbReference type="SUPFAM" id="SSF54495">
    <property type="entry name" value="UBC-like"/>
    <property type="match status" value="1"/>
</dbReference>
<dbReference type="RefSeq" id="XP_002288064.1">
    <property type="nucleotide sequence ID" value="XM_002288028.1"/>
</dbReference>
<dbReference type="InterPro" id="IPR016135">
    <property type="entry name" value="UBQ-conjugating_enzyme/RWD"/>
</dbReference>